<dbReference type="VEuPathDB" id="GiardiaDB:DHA2_153859"/>
<comment type="caution">
    <text evidence="2">The sequence shown here is derived from an EMBL/GenBank/DDBJ whole genome shotgun (WGS) entry which is preliminary data.</text>
</comment>
<evidence type="ECO:0000313" key="2">
    <source>
        <dbReference type="EMBL" id="ESU35395.1"/>
    </source>
</evidence>
<evidence type="ECO:0000256" key="1">
    <source>
        <dbReference type="SAM" id="MobiDB-lite"/>
    </source>
</evidence>
<dbReference type="Proteomes" id="UP000018320">
    <property type="component" value="Unassembled WGS sequence"/>
</dbReference>
<dbReference type="EMBL" id="AHGT01000084">
    <property type="protein sequence ID" value="ESU35395.1"/>
    <property type="molecule type" value="Genomic_DNA"/>
</dbReference>
<name>V6TEQ5_GIAIN</name>
<protein>
    <submittedName>
        <fullName evidence="2">Uncharacterized protein</fullName>
    </submittedName>
</protein>
<proteinExistence type="predicted"/>
<evidence type="ECO:0000313" key="3">
    <source>
        <dbReference type="Proteomes" id="UP000018320"/>
    </source>
</evidence>
<reference evidence="3" key="1">
    <citation type="submission" date="2012-02" db="EMBL/GenBank/DDBJ databases">
        <title>Genome sequencing of Giardia lamblia Genotypes A2 and B isolates (DH and GS) and comparative analysis with the genomes of Genotypes A1 and E (WB and Pig).</title>
        <authorList>
            <person name="Adam R."/>
            <person name="Dahlstrom E."/>
            <person name="Martens C."/>
            <person name="Bruno D."/>
            <person name="Barbian K."/>
            <person name="Porcella S.F."/>
            <person name="Nash T."/>
        </authorList>
    </citation>
    <scope>NUCLEOTIDE SEQUENCE</scope>
    <source>
        <strain evidence="3">DH</strain>
    </source>
</reference>
<feature type="compositionally biased region" description="Low complexity" evidence="1">
    <location>
        <begin position="7"/>
        <end position="18"/>
    </location>
</feature>
<dbReference type="AlphaFoldDB" id="V6TEQ5"/>
<sequence>MKQTSWPAAASPPAAAPSVPQFTRKKLHERLGGVLKRDTTGTVYSLKRYLGLAVKDAPLDGLDKGNMDAIRIRLTGVRLSPAT</sequence>
<reference evidence="2 3" key="2">
    <citation type="journal article" date="2013" name="Genome Biol. Evol.">
        <title>Genome sequencing of Giardia lamblia genotypes A2 and B isolates (DH and GS) and comparative analysis with the genomes of genotypes A1 and E (WB and Pig).</title>
        <authorList>
            <person name="Adam R.D."/>
            <person name="Dahlstrom E.W."/>
            <person name="Martens C.A."/>
            <person name="Bruno D.P."/>
            <person name="Barbian K.D."/>
            <person name="Ricklefs S.M."/>
            <person name="Hernandez M.M."/>
            <person name="Narla N.P."/>
            <person name="Patel R.B."/>
            <person name="Porcella S.F."/>
            <person name="Nash T.E."/>
        </authorList>
    </citation>
    <scope>NUCLEOTIDE SEQUENCE [LARGE SCALE GENOMIC DNA]</scope>
    <source>
        <strain evidence="2 3">DH</strain>
    </source>
</reference>
<gene>
    <name evidence="2" type="ORF">DHA2_153859</name>
</gene>
<organism evidence="2 3">
    <name type="scientific">Giardia intestinalis</name>
    <name type="common">Giardia lamblia</name>
    <dbReference type="NCBI Taxonomy" id="5741"/>
    <lineage>
        <taxon>Eukaryota</taxon>
        <taxon>Metamonada</taxon>
        <taxon>Diplomonadida</taxon>
        <taxon>Hexamitidae</taxon>
        <taxon>Giardiinae</taxon>
        <taxon>Giardia</taxon>
    </lineage>
</organism>
<accession>V6TEQ5</accession>
<feature type="region of interest" description="Disordered" evidence="1">
    <location>
        <begin position="1"/>
        <end position="22"/>
    </location>
</feature>